<feature type="domain" description="Baseplate protein J-like barrel" evidence="2">
    <location>
        <begin position="107"/>
        <end position="191"/>
    </location>
</feature>
<accession>A0A414DFI6</accession>
<feature type="domain" description="Baseplate J-like central" evidence="3">
    <location>
        <begin position="213"/>
        <end position="284"/>
    </location>
</feature>
<dbReference type="RefSeq" id="WP_118043627.1">
    <property type="nucleotide sequence ID" value="NZ_QSIR01000001.1"/>
</dbReference>
<dbReference type="EMBL" id="QSIR01000001">
    <property type="protein sequence ID" value="RHD09431.1"/>
    <property type="molecule type" value="Genomic_DNA"/>
</dbReference>
<dbReference type="Pfam" id="PF26078">
    <property type="entry name" value="Baseplate_J_M"/>
    <property type="match status" value="1"/>
</dbReference>
<feature type="domain" description="Baseplate J-like C-terminal" evidence="4">
    <location>
        <begin position="294"/>
        <end position="369"/>
    </location>
</feature>
<dbReference type="InterPro" id="IPR014507">
    <property type="entry name" value="Baseplate_assembly_J_pred"/>
</dbReference>
<dbReference type="PANTHER" id="PTHR37829">
    <property type="entry name" value="PHAGE-LIKE ELEMENT PBSX PROTEIN XKDT"/>
    <property type="match status" value="1"/>
</dbReference>
<gene>
    <name evidence="5" type="ORF">DW812_01385</name>
</gene>
<dbReference type="Pfam" id="PF26079">
    <property type="entry name" value="Baseplate_J_C"/>
    <property type="match status" value="1"/>
</dbReference>
<evidence type="ECO:0000313" key="5">
    <source>
        <dbReference type="EMBL" id="RHD09431.1"/>
    </source>
</evidence>
<evidence type="ECO:0000256" key="1">
    <source>
        <dbReference type="ARBA" id="ARBA00038087"/>
    </source>
</evidence>
<reference evidence="5 6" key="1">
    <citation type="submission" date="2018-08" db="EMBL/GenBank/DDBJ databases">
        <title>A genome reference for cultivated species of the human gut microbiota.</title>
        <authorList>
            <person name="Zou Y."/>
            <person name="Xue W."/>
            <person name="Luo G."/>
        </authorList>
    </citation>
    <scope>NUCLEOTIDE SEQUENCE [LARGE SCALE GENOMIC DNA]</scope>
    <source>
        <strain evidence="5 6">AM32-6</strain>
    </source>
</reference>
<evidence type="ECO:0000259" key="4">
    <source>
        <dbReference type="Pfam" id="PF26079"/>
    </source>
</evidence>
<evidence type="ECO:0000259" key="3">
    <source>
        <dbReference type="Pfam" id="PF26078"/>
    </source>
</evidence>
<dbReference type="InterPro" id="IPR058530">
    <property type="entry name" value="Baseplate_J-like_C"/>
</dbReference>
<sequence length="380" mass="42194">MIDEIENLPEVSFIDYITLDDVQRQMVSDYQERYETLTGTPTTLGRADPPVLVLYACSIQIYQALLYVDRAGKQDLLKYSYGEFLDNLAALKGIKREPAKAAVVKVKFTLSGLRPHPVAIPAGTRVTNGELYFETNEYEEIATGEESIELICTCQTAGTSGNGLMAGDINVLVDPIAYIQSAESVEESTGGTDIESDDSLAERIYIAPSKYSVAGPEESYRYWVKTFNSSITDVYIDSENPTEVLIEFIMNDGELPNESIIRSLQDYLHNENIRPLTDKVIVKAPDTVEYALDLKYYINKSDSAQANTIQSAVNAAVENYIVWQRSKIGRDINPSKLICMLEDAGAKRVEINAPVFRKIEKTAVAKVTTKKVAYGGIEDD</sequence>
<evidence type="ECO:0000313" key="6">
    <source>
        <dbReference type="Proteomes" id="UP000284472"/>
    </source>
</evidence>
<evidence type="ECO:0000259" key="2">
    <source>
        <dbReference type="Pfam" id="PF04865"/>
    </source>
</evidence>
<protein>
    <submittedName>
        <fullName evidence="5">Phage tail protein</fullName>
    </submittedName>
</protein>
<proteinExistence type="inferred from homology"/>
<comment type="similarity">
    <text evidence="1">Belongs to the Mu gp47/PBSX XkdT family.</text>
</comment>
<dbReference type="InterPro" id="IPR058531">
    <property type="entry name" value="Baseplate_J_M"/>
</dbReference>
<dbReference type="InterPro" id="IPR052399">
    <property type="entry name" value="Phage_Baseplate_Assmbl_Protein"/>
</dbReference>
<dbReference type="AlphaFoldDB" id="A0A414DFI6"/>
<dbReference type="PANTHER" id="PTHR37829:SF3">
    <property type="entry name" value="PROTEIN JAYE-RELATED"/>
    <property type="match status" value="1"/>
</dbReference>
<organism evidence="5 6">
    <name type="scientific">Mediterraneibacter gnavus</name>
    <name type="common">Ruminococcus gnavus</name>
    <dbReference type="NCBI Taxonomy" id="33038"/>
    <lineage>
        <taxon>Bacteria</taxon>
        <taxon>Bacillati</taxon>
        <taxon>Bacillota</taxon>
        <taxon>Clostridia</taxon>
        <taxon>Lachnospirales</taxon>
        <taxon>Lachnospiraceae</taxon>
        <taxon>Mediterraneibacter</taxon>
    </lineage>
</organism>
<name>A0A414DFI6_MEDGN</name>
<dbReference type="InterPro" id="IPR006949">
    <property type="entry name" value="Barrel_Baseplate_J-like"/>
</dbReference>
<dbReference type="Pfam" id="PF04865">
    <property type="entry name" value="Baseplate_J"/>
    <property type="match status" value="1"/>
</dbReference>
<dbReference type="Proteomes" id="UP000284472">
    <property type="component" value="Unassembled WGS sequence"/>
</dbReference>
<comment type="caution">
    <text evidence="5">The sequence shown here is derived from an EMBL/GenBank/DDBJ whole genome shotgun (WGS) entry which is preliminary data.</text>
</comment>
<dbReference type="PIRSF" id="PIRSF020481">
    <property type="entry name" value="BAP"/>
    <property type="match status" value="1"/>
</dbReference>